<keyword evidence="1" id="KW-0472">Membrane</keyword>
<dbReference type="EMBL" id="GBRH01206212">
    <property type="protein sequence ID" value="JAD91683.1"/>
    <property type="molecule type" value="Transcribed_RNA"/>
</dbReference>
<accession>A0A0A9DYA7</accession>
<name>A0A0A9DYA7_ARUDO</name>
<sequence length="32" mass="3675">MFCTTMNRLRSGSYLMCSALCFWGFVSVFRGC</sequence>
<organism evidence="2">
    <name type="scientific">Arundo donax</name>
    <name type="common">Giant reed</name>
    <name type="synonym">Donax arundinaceus</name>
    <dbReference type="NCBI Taxonomy" id="35708"/>
    <lineage>
        <taxon>Eukaryota</taxon>
        <taxon>Viridiplantae</taxon>
        <taxon>Streptophyta</taxon>
        <taxon>Embryophyta</taxon>
        <taxon>Tracheophyta</taxon>
        <taxon>Spermatophyta</taxon>
        <taxon>Magnoliopsida</taxon>
        <taxon>Liliopsida</taxon>
        <taxon>Poales</taxon>
        <taxon>Poaceae</taxon>
        <taxon>PACMAD clade</taxon>
        <taxon>Arundinoideae</taxon>
        <taxon>Arundineae</taxon>
        <taxon>Arundo</taxon>
    </lineage>
</organism>
<dbReference type="AlphaFoldDB" id="A0A0A9DYA7"/>
<protein>
    <submittedName>
        <fullName evidence="2">Uncharacterized protein</fullName>
    </submittedName>
</protein>
<feature type="transmembrane region" description="Helical" evidence="1">
    <location>
        <begin position="12"/>
        <end position="29"/>
    </location>
</feature>
<evidence type="ECO:0000256" key="1">
    <source>
        <dbReference type="SAM" id="Phobius"/>
    </source>
</evidence>
<proteinExistence type="predicted"/>
<keyword evidence="1" id="KW-1133">Transmembrane helix</keyword>
<reference evidence="2" key="1">
    <citation type="submission" date="2014-09" db="EMBL/GenBank/DDBJ databases">
        <authorList>
            <person name="Magalhaes I.L.F."/>
            <person name="Oliveira U."/>
            <person name="Santos F.R."/>
            <person name="Vidigal T.H.D.A."/>
            <person name="Brescovit A.D."/>
            <person name="Santos A.J."/>
        </authorList>
    </citation>
    <scope>NUCLEOTIDE SEQUENCE</scope>
    <source>
        <tissue evidence="2">Shoot tissue taken approximately 20 cm above the soil surface</tissue>
    </source>
</reference>
<keyword evidence="1" id="KW-0812">Transmembrane</keyword>
<evidence type="ECO:0000313" key="2">
    <source>
        <dbReference type="EMBL" id="JAD91683.1"/>
    </source>
</evidence>
<reference evidence="2" key="2">
    <citation type="journal article" date="2015" name="Data Brief">
        <title>Shoot transcriptome of the giant reed, Arundo donax.</title>
        <authorList>
            <person name="Barrero R.A."/>
            <person name="Guerrero F.D."/>
            <person name="Moolhuijzen P."/>
            <person name="Goolsby J.A."/>
            <person name="Tidwell J."/>
            <person name="Bellgard S.E."/>
            <person name="Bellgard M.I."/>
        </authorList>
    </citation>
    <scope>NUCLEOTIDE SEQUENCE</scope>
    <source>
        <tissue evidence="2">Shoot tissue taken approximately 20 cm above the soil surface</tissue>
    </source>
</reference>